<feature type="region of interest" description="Disordered" evidence="5">
    <location>
        <begin position="519"/>
        <end position="542"/>
    </location>
</feature>
<organism evidence="8 9">
    <name type="scientific">Paenibacillus phytorum</name>
    <dbReference type="NCBI Taxonomy" id="2654977"/>
    <lineage>
        <taxon>Bacteria</taxon>
        <taxon>Bacillati</taxon>
        <taxon>Bacillota</taxon>
        <taxon>Bacilli</taxon>
        <taxon>Bacillales</taxon>
        <taxon>Paenibacillaceae</taxon>
        <taxon>Paenibacillus</taxon>
    </lineage>
</organism>
<dbReference type="Gene3D" id="1.10.10.60">
    <property type="entry name" value="Homeodomain-like"/>
    <property type="match status" value="2"/>
</dbReference>
<dbReference type="EMBL" id="WHOA01000248">
    <property type="protein sequence ID" value="NOU76859.1"/>
    <property type="molecule type" value="Genomic_DNA"/>
</dbReference>
<sequence length="542" mass="62506">MMQMLIVDDEILFVEGLKSDLNWETFGVSTVHTAYNIRQAKEIFEAHPIDIMLCDIEMPQGSGLELLTWVREHYPKTESIFLTCHADFKFAQQAIQLGCFDYLLKPVALAQLEEVIVKAGAKINKESELQQYSRYGQFWVQHQPILIERFWLDILHETIPSNLEAIRESAAERNIPFSEEMRFLPVLISVQRFYKELSLRDEKIMEYAIQNSAEEMIVEHKEKGQVLLLGSRNLLAIVSWDQEAEPEMKLLKQKCEAFISSCRPFFYCDISCYIGNRAFVHELPSMVHELSRLEKNNVAYNNTVFMLSGKKQSSKPVAMPDLPVWSVMLKEGSMTKVLSEVERYLESMMHSGELDARVLHQFHHDFLQMLYHVIMLKGIQARELLSDAVSMELAPRATRSVTDTIAWIKHIMERSLQYVNTVEQTQSVAERVRNHIALHLNEQELSREEIANHVYLNPDYLDRIFKKETGISVTEYLVQERMGMAKELLSKSGMSISSIAAHVGYSNLAHFSKRFKSVTGMNPNDYRQQHGRNGTSGKSKTE</sequence>
<keyword evidence="9" id="KW-1185">Reference proteome</keyword>
<evidence type="ECO:0000256" key="4">
    <source>
        <dbReference type="PROSITE-ProRule" id="PRU00169"/>
    </source>
</evidence>
<feature type="modified residue" description="4-aspartylphosphate" evidence="4">
    <location>
        <position position="55"/>
    </location>
</feature>
<evidence type="ECO:0000259" key="6">
    <source>
        <dbReference type="PROSITE" id="PS01124"/>
    </source>
</evidence>
<dbReference type="Pfam" id="PF00072">
    <property type="entry name" value="Response_reg"/>
    <property type="match status" value="1"/>
</dbReference>
<accession>A0ABX1Y8J4</accession>
<gene>
    <name evidence="8" type="ORF">GC098_36790</name>
</gene>
<protein>
    <submittedName>
        <fullName evidence="8">Response regulator</fullName>
    </submittedName>
</protein>
<dbReference type="Pfam" id="PF12833">
    <property type="entry name" value="HTH_18"/>
    <property type="match status" value="1"/>
</dbReference>
<dbReference type="SMART" id="SM00448">
    <property type="entry name" value="REC"/>
    <property type="match status" value="1"/>
</dbReference>
<feature type="domain" description="HTH araC/xylS-type" evidence="6">
    <location>
        <begin position="430"/>
        <end position="529"/>
    </location>
</feature>
<evidence type="ECO:0000259" key="7">
    <source>
        <dbReference type="PROSITE" id="PS50110"/>
    </source>
</evidence>
<dbReference type="InterPro" id="IPR011006">
    <property type="entry name" value="CheY-like_superfamily"/>
</dbReference>
<name>A0ABX1Y8J4_9BACL</name>
<evidence type="ECO:0000256" key="5">
    <source>
        <dbReference type="SAM" id="MobiDB-lite"/>
    </source>
</evidence>
<dbReference type="InterPro" id="IPR020449">
    <property type="entry name" value="Tscrpt_reg_AraC-type_HTH"/>
</dbReference>
<evidence type="ECO:0000256" key="1">
    <source>
        <dbReference type="ARBA" id="ARBA00023015"/>
    </source>
</evidence>
<dbReference type="CDD" id="cd17536">
    <property type="entry name" value="REC_YesN-like"/>
    <property type="match status" value="1"/>
</dbReference>
<evidence type="ECO:0000313" key="9">
    <source>
        <dbReference type="Proteomes" id="UP000616779"/>
    </source>
</evidence>
<evidence type="ECO:0000256" key="2">
    <source>
        <dbReference type="ARBA" id="ARBA00023125"/>
    </source>
</evidence>
<keyword evidence="3" id="KW-0804">Transcription</keyword>
<dbReference type="SUPFAM" id="SSF52172">
    <property type="entry name" value="CheY-like"/>
    <property type="match status" value="1"/>
</dbReference>
<dbReference type="InterPro" id="IPR001789">
    <property type="entry name" value="Sig_transdc_resp-reg_receiver"/>
</dbReference>
<dbReference type="PROSITE" id="PS01124">
    <property type="entry name" value="HTH_ARAC_FAMILY_2"/>
    <property type="match status" value="1"/>
</dbReference>
<evidence type="ECO:0000256" key="3">
    <source>
        <dbReference type="ARBA" id="ARBA00023163"/>
    </source>
</evidence>
<evidence type="ECO:0000313" key="8">
    <source>
        <dbReference type="EMBL" id="NOU76859.1"/>
    </source>
</evidence>
<dbReference type="SMART" id="SM00342">
    <property type="entry name" value="HTH_ARAC"/>
    <property type="match status" value="1"/>
</dbReference>
<keyword evidence="1" id="KW-0805">Transcription regulation</keyword>
<comment type="caution">
    <text evidence="8">The sequence shown here is derived from an EMBL/GenBank/DDBJ whole genome shotgun (WGS) entry which is preliminary data.</text>
</comment>
<dbReference type="InterPro" id="IPR018060">
    <property type="entry name" value="HTH_AraC"/>
</dbReference>
<dbReference type="Gene3D" id="3.40.50.2300">
    <property type="match status" value="1"/>
</dbReference>
<dbReference type="PROSITE" id="PS00041">
    <property type="entry name" value="HTH_ARAC_FAMILY_1"/>
    <property type="match status" value="1"/>
</dbReference>
<reference evidence="8 9" key="1">
    <citation type="submission" date="2019-10" db="EMBL/GenBank/DDBJ databases">
        <title>Description of Paenibacillus terrestris sp. nov.</title>
        <authorList>
            <person name="Carlier A."/>
            <person name="Qi S."/>
        </authorList>
    </citation>
    <scope>NUCLEOTIDE SEQUENCE [LARGE SCALE GENOMIC DNA]</scope>
    <source>
        <strain evidence="8 9">LMG 31458</strain>
    </source>
</reference>
<dbReference type="PANTHER" id="PTHR43280">
    <property type="entry name" value="ARAC-FAMILY TRANSCRIPTIONAL REGULATOR"/>
    <property type="match status" value="1"/>
</dbReference>
<proteinExistence type="predicted"/>
<keyword evidence="2" id="KW-0238">DNA-binding</keyword>
<feature type="domain" description="Response regulatory" evidence="7">
    <location>
        <begin position="3"/>
        <end position="120"/>
    </location>
</feature>
<dbReference type="PROSITE" id="PS50110">
    <property type="entry name" value="RESPONSE_REGULATORY"/>
    <property type="match status" value="1"/>
</dbReference>
<dbReference type="InterPro" id="IPR018062">
    <property type="entry name" value="HTH_AraC-typ_CS"/>
</dbReference>
<dbReference type="SUPFAM" id="SSF46689">
    <property type="entry name" value="Homeodomain-like"/>
    <property type="match status" value="2"/>
</dbReference>
<dbReference type="InterPro" id="IPR009057">
    <property type="entry name" value="Homeodomain-like_sf"/>
</dbReference>
<dbReference type="PANTHER" id="PTHR43280:SF2">
    <property type="entry name" value="HTH-TYPE TRANSCRIPTIONAL REGULATOR EXSA"/>
    <property type="match status" value="1"/>
</dbReference>
<dbReference type="PRINTS" id="PR00032">
    <property type="entry name" value="HTHARAC"/>
</dbReference>
<keyword evidence="4" id="KW-0597">Phosphoprotein</keyword>
<dbReference type="Proteomes" id="UP000616779">
    <property type="component" value="Unassembled WGS sequence"/>
</dbReference>